<dbReference type="InterPro" id="IPR016197">
    <property type="entry name" value="Chromo-like_dom_sf"/>
</dbReference>
<dbReference type="GO" id="GO:0006338">
    <property type="term" value="P:chromatin remodeling"/>
    <property type="evidence" value="ECO:0007669"/>
    <property type="project" value="UniProtKB-ARBA"/>
</dbReference>
<feature type="transmembrane region" description="Helical" evidence="3">
    <location>
        <begin position="364"/>
        <end position="388"/>
    </location>
</feature>
<dbReference type="GO" id="GO:0003676">
    <property type="term" value="F:nucleic acid binding"/>
    <property type="evidence" value="ECO:0007669"/>
    <property type="project" value="InterPro"/>
</dbReference>
<reference evidence="5" key="1">
    <citation type="submission" date="2021-03" db="EMBL/GenBank/DDBJ databases">
        <title>Draft genome sequence of rust myrtle Austropuccinia psidii MF-1, a brazilian biotype.</title>
        <authorList>
            <person name="Quecine M.C."/>
            <person name="Pachon D.M.R."/>
            <person name="Bonatelli M.L."/>
            <person name="Correr F.H."/>
            <person name="Franceschini L.M."/>
            <person name="Leite T.F."/>
            <person name="Margarido G.R.A."/>
            <person name="Almeida C.A."/>
            <person name="Ferrarezi J.A."/>
            <person name="Labate C.A."/>
        </authorList>
    </citation>
    <scope>NUCLEOTIDE SEQUENCE</scope>
    <source>
        <strain evidence="5">MF-1</strain>
    </source>
</reference>
<comment type="subcellular location">
    <subcellularLocation>
        <location evidence="1">Nucleus</location>
    </subcellularLocation>
</comment>
<evidence type="ECO:0000313" key="5">
    <source>
        <dbReference type="EMBL" id="MBW0500915.1"/>
    </source>
</evidence>
<organism evidence="5 6">
    <name type="scientific">Austropuccinia psidii MF-1</name>
    <dbReference type="NCBI Taxonomy" id="1389203"/>
    <lineage>
        <taxon>Eukaryota</taxon>
        <taxon>Fungi</taxon>
        <taxon>Dikarya</taxon>
        <taxon>Basidiomycota</taxon>
        <taxon>Pucciniomycotina</taxon>
        <taxon>Pucciniomycetes</taxon>
        <taxon>Pucciniales</taxon>
        <taxon>Sphaerophragmiaceae</taxon>
        <taxon>Austropuccinia</taxon>
    </lineage>
</organism>
<evidence type="ECO:0000256" key="3">
    <source>
        <dbReference type="SAM" id="Phobius"/>
    </source>
</evidence>
<dbReference type="InterPro" id="IPR023780">
    <property type="entry name" value="Chromo_domain"/>
</dbReference>
<keyword evidence="3" id="KW-0472">Membrane</keyword>
<dbReference type="Gene3D" id="2.40.50.40">
    <property type="match status" value="1"/>
</dbReference>
<gene>
    <name evidence="5" type="ORF">O181_040630</name>
</gene>
<dbReference type="InterPro" id="IPR051219">
    <property type="entry name" value="Heterochromatin_chromo-domain"/>
</dbReference>
<keyword evidence="6" id="KW-1185">Reference proteome</keyword>
<keyword evidence="3" id="KW-0812">Transmembrane</keyword>
<dbReference type="AlphaFoldDB" id="A0A9Q3DH50"/>
<evidence type="ECO:0000313" key="6">
    <source>
        <dbReference type="Proteomes" id="UP000765509"/>
    </source>
</evidence>
<dbReference type="InterPro" id="IPR036397">
    <property type="entry name" value="RNaseH_sf"/>
</dbReference>
<proteinExistence type="predicted"/>
<evidence type="ECO:0000259" key="4">
    <source>
        <dbReference type="PROSITE" id="PS50013"/>
    </source>
</evidence>
<dbReference type="InterPro" id="IPR000953">
    <property type="entry name" value="Chromo/chromo_shadow_dom"/>
</dbReference>
<dbReference type="InterPro" id="IPR056924">
    <property type="entry name" value="SH3_Tf2-1"/>
</dbReference>
<comment type="caution">
    <text evidence="5">The sequence shown here is derived from an EMBL/GenBank/DDBJ whole genome shotgun (WGS) entry which is preliminary data.</text>
</comment>
<feature type="domain" description="Chromo" evidence="4">
    <location>
        <begin position="159"/>
        <end position="209"/>
    </location>
</feature>
<accession>A0A9Q3DH50</accession>
<keyword evidence="2" id="KW-0539">Nucleus</keyword>
<dbReference type="EMBL" id="AVOT02016057">
    <property type="protein sequence ID" value="MBW0500915.1"/>
    <property type="molecule type" value="Genomic_DNA"/>
</dbReference>
<dbReference type="GO" id="GO:0005634">
    <property type="term" value="C:nucleus"/>
    <property type="evidence" value="ECO:0007669"/>
    <property type="project" value="UniProtKB-SubCell"/>
</dbReference>
<dbReference type="Pfam" id="PF00385">
    <property type="entry name" value="Chromo"/>
    <property type="match status" value="1"/>
</dbReference>
<evidence type="ECO:0000256" key="2">
    <source>
        <dbReference type="ARBA" id="ARBA00023242"/>
    </source>
</evidence>
<dbReference type="PANTHER" id="PTHR22812">
    <property type="entry name" value="CHROMOBOX PROTEIN"/>
    <property type="match status" value="1"/>
</dbReference>
<dbReference type="CDD" id="cd00024">
    <property type="entry name" value="CD_CSD"/>
    <property type="match status" value="1"/>
</dbReference>
<keyword evidence="3" id="KW-1133">Transmembrane helix</keyword>
<sequence>MYVSYHQDNWNTWLPLPEFSYNNSDHSSTKQSPFFTVYERDPQFDSVHITQDTPAGKLSTKIQSVQQDVKRELEAAINRFKRTSNQPDAPKRLSERWLGPFPILKKVSTHACHLKLPSQWKSIHPVFHISLLEPVKTSTIPNRHQEPPPPIIIEEEEEGEASQILDSKLKRGKLWYLVEWKGFSQDSERSIWEPIETLKNCPELVKDLHSLYPDKPGPILQKLDSLFCLVGRGITKKKTKSTPTHIPSSVSAQNFLFKNQHLCNPYSQSVSTALTGSYLILVLRTSPLKVGGTVTTTKNDPPPWVLPQFSLEPRWGQLVTPYCLWPIGPLGPYHLPWPFMASGHILPSLAFLANSHNSNPQASIFVLGLGVSFCLLAIILIFGTPLSLGGLRSKWSPMASTACGPIRPLLA</sequence>
<dbReference type="OrthoDB" id="2273864at2759"/>
<protein>
    <recommendedName>
        <fullName evidence="4">Chromo domain-containing protein</fullName>
    </recommendedName>
</protein>
<dbReference type="Gene3D" id="3.30.420.10">
    <property type="entry name" value="Ribonuclease H-like superfamily/Ribonuclease H"/>
    <property type="match status" value="1"/>
</dbReference>
<evidence type="ECO:0000256" key="1">
    <source>
        <dbReference type="ARBA" id="ARBA00004123"/>
    </source>
</evidence>
<dbReference type="Pfam" id="PF24626">
    <property type="entry name" value="SH3_Tf2-1"/>
    <property type="match status" value="1"/>
</dbReference>
<name>A0A9Q3DH50_9BASI</name>
<dbReference type="Proteomes" id="UP000765509">
    <property type="component" value="Unassembled WGS sequence"/>
</dbReference>
<dbReference type="PROSITE" id="PS50013">
    <property type="entry name" value="CHROMO_2"/>
    <property type="match status" value="1"/>
</dbReference>
<dbReference type="SUPFAM" id="SSF54160">
    <property type="entry name" value="Chromo domain-like"/>
    <property type="match status" value="1"/>
</dbReference>